<gene>
    <name evidence="3" type="ORF">J5V96_08590</name>
</gene>
<accession>A0A939TQX8</accession>
<sequence>MNATLTPPPVTPASPSGPSGQPAPHGSGGGSAGRTISVIAIVVGSIAIAATVVPGIRGGIAEATRTSDVLTADATGVTSLELDGSAALVTLAFGDVDEARLEVESTRGTWHLDRDGDELSVRNSTDLFGDWGDWGDWGVFGTSRAEERVVLTLPSELAGLDADLSLDAGELVADGEFGVLDIDLGAGSVDVTGSAEQLEVDMSAGSADLVLADVRSADLKLSAGRLTGELTGEAPRRVSLEVSAGDFDLTLPDVPYAVTQEVTAGDLDNGLTVDPGSDSVITVEVAAGRVALRPGA</sequence>
<reference evidence="3" key="1">
    <citation type="submission" date="2021-03" db="EMBL/GenBank/DDBJ databases">
        <title>Microbacterium sp. nov., a novel actinobacterium isolated from cow dung.</title>
        <authorList>
            <person name="Zhang L."/>
        </authorList>
    </citation>
    <scope>NUCLEOTIDE SEQUENCE</scope>
    <source>
        <strain evidence="3">NEAU-LLB</strain>
    </source>
</reference>
<evidence type="ECO:0000313" key="3">
    <source>
        <dbReference type="EMBL" id="MBO3663571.1"/>
    </source>
</evidence>
<evidence type="ECO:0000256" key="2">
    <source>
        <dbReference type="SAM" id="Phobius"/>
    </source>
</evidence>
<organism evidence="3 4">
    <name type="scientific">Microbacterium stercoris</name>
    <dbReference type="NCBI Taxonomy" id="2820289"/>
    <lineage>
        <taxon>Bacteria</taxon>
        <taxon>Bacillati</taxon>
        <taxon>Actinomycetota</taxon>
        <taxon>Actinomycetes</taxon>
        <taxon>Micrococcales</taxon>
        <taxon>Microbacteriaceae</taxon>
        <taxon>Microbacterium</taxon>
    </lineage>
</organism>
<keyword evidence="4" id="KW-1185">Reference proteome</keyword>
<name>A0A939TQX8_9MICO</name>
<keyword evidence="2" id="KW-0472">Membrane</keyword>
<feature type="transmembrane region" description="Helical" evidence="2">
    <location>
        <begin position="36"/>
        <end position="56"/>
    </location>
</feature>
<keyword evidence="2" id="KW-1133">Transmembrane helix</keyword>
<keyword evidence="2" id="KW-0812">Transmembrane</keyword>
<evidence type="ECO:0000313" key="4">
    <source>
        <dbReference type="Proteomes" id="UP000680132"/>
    </source>
</evidence>
<comment type="caution">
    <text evidence="3">The sequence shown here is derived from an EMBL/GenBank/DDBJ whole genome shotgun (WGS) entry which is preliminary data.</text>
</comment>
<evidence type="ECO:0008006" key="5">
    <source>
        <dbReference type="Google" id="ProtNLM"/>
    </source>
</evidence>
<feature type="compositionally biased region" description="Low complexity" evidence="1">
    <location>
        <begin position="13"/>
        <end position="25"/>
    </location>
</feature>
<dbReference type="RefSeq" id="WP_208502792.1">
    <property type="nucleotide sequence ID" value="NZ_JAGFOA010000003.1"/>
</dbReference>
<dbReference type="EMBL" id="JAGFOA010000003">
    <property type="protein sequence ID" value="MBO3663571.1"/>
    <property type="molecule type" value="Genomic_DNA"/>
</dbReference>
<feature type="region of interest" description="Disordered" evidence="1">
    <location>
        <begin position="1"/>
        <end position="31"/>
    </location>
</feature>
<protein>
    <recommendedName>
        <fullName evidence="5">Adhesin domain-containing protein</fullName>
    </recommendedName>
</protein>
<dbReference type="AlphaFoldDB" id="A0A939TQX8"/>
<dbReference type="Proteomes" id="UP000680132">
    <property type="component" value="Unassembled WGS sequence"/>
</dbReference>
<proteinExistence type="predicted"/>
<evidence type="ECO:0000256" key="1">
    <source>
        <dbReference type="SAM" id="MobiDB-lite"/>
    </source>
</evidence>
<feature type="compositionally biased region" description="Pro residues" evidence="1">
    <location>
        <begin position="1"/>
        <end position="12"/>
    </location>
</feature>